<dbReference type="Proteomes" id="UP000284177">
    <property type="component" value="Unassembled WGS sequence"/>
</dbReference>
<dbReference type="EMBL" id="MCIB01000001">
    <property type="protein sequence ID" value="RKD34782.1"/>
    <property type="molecule type" value="Genomic_DNA"/>
</dbReference>
<dbReference type="InterPro" id="IPR038735">
    <property type="entry name" value="MSMEG_1276-like_NTP-PPase_dom"/>
</dbReference>
<dbReference type="AlphaFoldDB" id="A0A419TBF3"/>
<evidence type="ECO:0000313" key="1">
    <source>
        <dbReference type="EMBL" id="RKD34782.1"/>
    </source>
</evidence>
<accession>A0A419TBF3</accession>
<organism evidence="1 2">
    <name type="scientific">Thermohalobacter berrensis</name>
    <dbReference type="NCBI Taxonomy" id="99594"/>
    <lineage>
        <taxon>Bacteria</taxon>
        <taxon>Bacillati</taxon>
        <taxon>Bacillota</taxon>
        <taxon>Tissierellia</taxon>
        <taxon>Tissierellales</taxon>
        <taxon>Thermohalobacteraceae</taxon>
        <taxon>Thermohalobacter</taxon>
    </lineage>
</organism>
<proteinExistence type="predicted"/>
<protein>
    <recommendedName>
        <fullName evidence="3">Phosphoribosyl-ATP pyrophosphohydrolase</fullName>
    </recommendedName>
</protein>
<gene>
    <name evidence="1" type="ORF">BET03_02240</name>
</gene>
<dbReference type="CDD" id="cd11532">
    <property type="entry name" value="NTP-PPase_COG4997"/>
    <property type="match status" value="1"/>
</dbReference>
<name>A0A419TBF3_9FIRM</name>
<evidence type="ECO:0000313" key="2">
    <source>
        <dbReference type="Proteomes" id="UP000284177"/>
    </source>
</evidence>
<reference evidence="1 2" key="1">
    <citation type="submission" date="2016-08" db="EMBL/GenBank/DDBJ databases">
        <title>Novel Firmicutes and Novel Genomes.</title>
        <authorList>
            <person name="Poppleton D.I."/>
            <person name="Gribaldo S."/>
        </authorList>
    </citation>
    <scope>NUCLEOTIDE SEQUENCE [LARGE SCALE GENOMIC DNA]</scope>
    <source>
        <strain evidence="1 2">CTT3</strain>
    </source>
</reference>
<comment type="caution">
    <text evidence="1">The sequence shown here is derived from an EMBL/GenBank/DDBJ whole genome shotgun (WGS) entry which is preliminary data.</text>
</comment>
<keyword evidence="2" id="KW-1185">Reference proteome</keyword>
<sequence length="98" mass="11803">MIKYNKLVREKYLRLLRKVEKTYYKILDNDLYLQILNIKLKEELNEYLESGEVKELADLIEVVYIILKAKGINLKELNKVRLSKRKEKSGFENIKLEK</sequence>
<evidence type="ECO:0008006" key="3">
    <source>
        <dbReference type="Google" id="ProtNLM"/>
    </source>
</evidence>